<reference evidence="1 2" key="1">
    <citation type="submission" date="2017-12" db="EMBL/GenBank/DDBJ databases">
        <title>The whole genome sequence of the Acidipropionibacterium virtanenii sp. nov. type strain JS278.</title>
        <authorList>
            <person name="Laine P."/>
            <person name="Deptula P."/>
            <person name="Varmanen P."/>
            <person name="Auvinen P."/>
        </authorList>
    </citation>
    <scope>NUCLEOTIDE SEQUENCE [LARGE SCALE GENOMIC DNA]</scope>
    <source>
        <strain evidence="1 2">JS278</strain>
    </source>
</reference>
<dbReference type="AlphaFoldDB" id="A0A344US20"/>
<dbReference type="RefSeq" id="WP_220150040.1">
    <property type="nucleotide sequence ID" value="NZ_CP025198.1"/>
</dbReference>
<dbReference type="EMBL" id="CP025198">
    <property type="protein sequence ID" value="AXE38068.1"/>
    <property type="molecule type" value="Genomic_DNA"/>
</dbReference>
<organism evidence="1 2">
    <name type="scientific">Acidipropionibacterium virtanenii</name>
    <dbReference type="NCBI Taxonomy" id="2057246"/>
    <lineage>
        <taxon>Bacteria</taxon>
        <taxon>Bacillati</taxon>
        <taxon>Actinomycetota</taxon>
        <taxon>Actinomycetes</taxon>
        <taxon>Propionibacteriales</taxon>
        <taxon>Propionibacteriaceae</taxon>
        <taxon>Acidipropionibacterium</taxon>
    </lineage>
</organism>
<keyword evidence="2" id="KW-1185">Reference proteome</keyword>
<evidence type="ECO:0008006" key="3">
    <source>
        <dbReference type="Google" id="ProtNLM"/>
    </source>
</evidence>
<dbReference type="Proteomes" id="UP000251995">
    <property type="component" value="Chromosome"/>
</dbReference>
<protein>
    <recommendedName>
        <fullName evidence="3">MafI family immunity protein</fullName>
    </recommendedName>
</protein>
<dbReference type="NCBIfam" id="NF033691">
    <property type="entry name" value="immunity_MafI"/>
    <property type="match status" value="1"/>
</dbReference>
<dbReference type="InterPro" id="IPR047880">
    <property type="entry name" value="MafI-like"/>
</dbReference>
<name>A0A344US20_9ACTN</name>
<proteinExistence type="predicted"/>
<sequence>MDPDDRNAVYSALRDVAQMDGLPAEDSENVTSLLDVGELQVAFEILCTQLYEYDVVLTVDAMQDLQSCERLLHTDPKYLDCLRDSQEHGEGNAT</sequence>
<accession>A0A344US20</accession>
<gene>
    <name evidence="1" type="ORF">JS278_00881</name>
</gene>
<evidence type="ECO:0000313" key="1">
    <source>
        <dbReference type="EMBL" id="AXE38068.1"/>
    </source>
</evidence>
<dbReference type="KEGG" id="acij:JS278_00881"/>
<evidence type="ECO:0000313" key="2">
    <source>
        <dbReference type="Proteomes" id="UP000251995"/>
    </source>
</evidence>